<organism evidence="13 15">
    <name type="scientific">Didymodactylos carnosus</name>
    <dbReference type="NCBI Taxonomy" id="1234261"/>
    <lineage>
        <taxon>Eukaryota</taxon>
        <taxon>Metazoa</taxon>
        <taxon>Spiralia</taxon>
        <taxon>Gnathifera</taxon>
        <taxon>Rotifera</taxon>
        <taxon>Eurotatoria</taxon>
        <taxon>Bdelloidea</taxon>
        <taxon>Philodinida</taxon>
        <taxon>Philodinidae</taxon>
        <taxon>Didymodactylos</taxon>
    </lineage>
</organism>
<feature type="compositionally biased region" description="Basic and acidic residues" evidence="10">
    <location>
        <begin position="557"/>
        <end position="573"/>
    </location>
</feature>
<evidence type="ECO:0000256" key="9">
    <source>
        <dbReference type="SAM" id="Coils"/>
    </source>
</evidence>
<comment type="similarity">
    <text evidence="2">Belongs to the heat shock protein 70 family.</text>
</comment>
<keyword evidence="9" id="KW-0175">Coiled coil</keyword>
<feature type="region of interest" description="Disordered" evidence="10">
    <location>
        <begin position="901"/>
        <end position="949"/>
    </location>
</feature>
<dbReference type="Gene3D" id="3.30.420.40">
    <property type="match status" value="2"/>
</dbReference>
<feature type="domain" description="Pinin/SDK/MemA protein" evidence="12">
    <location>
        <begin position="1122"/>
        <end position="1236"/>
    </location>
</feature>
<evidence type="ECO:0000256" key="3">
    <source>
        <dbReference type="ARBA" id="ARBA00022729"/>
    </source>
</evidence>
<comment type="subcellular location">
    <subcellularLocation>
        <location evidence="1">Endoplasmic reticulum lumen</location>
    </subcellularLocation>
</comment>
<feature type="compositionally biased region" description="Basic and acidic residues" evidence="10">
    <location>
        <begin position="922"/>
        <end position="938"/>
    </location>
</feature>
<comment type="caution">
    <text evidence="13">The sequence shown here is derived from an EMBL/GenBank/DDBJ whole genome shotgun (WGS) entry which is preliminary data.</text>
</comment>
<proteinExistence type="inferred from homology"/>
<dbReference type="SUPFAM" id="SSF100934">
    <property type="entry name" value="Heat shock protein 70kD (HSP70), C-terminal subdomain"/>
    <property type="match status" value="1"/>
</dbReference>
<keyword evidence="3 11" id="KW-0732">Signal</keyword>
<dbReference type="Pfam" id="PF04696">
    <property type="entry name" value="Pinin_SDK_memA"/>
    <property type="match status" value="1"/>
</dbReference>
<dbReference type="CDD" id="cd10230">
    <property type="entry name" value="ASKHA_NBD_HSP70_HYOU1"/>
    <property type="match status" value="1"/>
</dbReference>
<evidence type="ECO:0000256" key="4">
    <source>
        <dbReference type="ARBA" id="ARBA00022741"/>
    </source>
</evidence>
<gene>
    <name evidence="13" type="ORF">OVA965_LOCUS2276</name>
    <name evidence="14" type="ORF">TMI583_LOCUS2276</name>
</gene>
<evidence type="ECO:0000313" key="14">
    <source>
        <dbReference type="EMBL" id="CAF3535070.1"/>
    </source>
</evidence>
<dbReference type="FunFam" id="3.30.30.30:FF:000004">
    <property type="entry name" value="hypoxia up-regulated protein 1"/>
    <property type="match status" value="1"/>
</dbReference>
<dbReference type="FunFam" id="3.90.640.10:FF:000004">
    <property type="entry name" value="Heat shock 70 kDa protein 4"/>
    <property type="match status" value="1"/>
</dbReference>
<feature type="compositionally biased region" description="Basic and acidic residues" evidence="10">
    <location>
        <begin position="639"/>
        <end position="653"/>
    </location>
</feature>
<keyword evidence="4" id="KW-0547">Nucleotide-binding</keyword>
<dbReference type="PROSITE" id="PS01036">
    <property type="entry name" value="HSP70_3"/>
    <property type="match status" value="1"/>
</dbReference>
<dbReference type="InterPro" id="IPR018181">
    <property type="entry name" value="Heat_shock_70_CS"/>
</dbReference>
<dbReference type="InterPro" id="IPR029047">
    <property type="entry name" value="HSP70_peptide-bd_sf"/>
</dbReference>
<feature type="chain" id="PRO_5035646513" description="Hypoxia up-regulated protein 1" evidence="11">
    <location>
        <begin position="22"/>
        <end position="1424"/>
    </location>
</feature>
<feature type="signal peptide" evidence="11">
    <location>
        <begin position="1"/>
        <end position="21"/>
    </location>
</feature>
<evidence type="ECO:0000256" key="7">
    <source>
        <dbReference type="ARBA" id="ARBA00023186"/>
    </source>
</evidence>
<feature type="compositionally biased region" description="Polar residues" evidence="10">
    <location>
        <begin position="655"/>
        <end position="680"/>
    </location>
</feature>
<dbReference type="InterPro" id="IPR043129">
    <property type="entry name" value="ATPase_NBD"/>
</dbReference>
<feature type="compositionally biased region" description="Basic and acidic residues" evidence="10">
    <location>
        <begin position="964"/>
        <end position="985"/>
    </location>
</feature>
<feature type="region of interest" description="Disordered" evidence="10">
    <location>
        <begin position="557"/>
        <end position="682"/>
    </location>
</feature>
<name>A0A8S2CN33_9BILA</name>
<dbReference type="GO" id="GO:0034663">
    <property type="term" value="C:endoplasmic reticulum chaperone complex"/>
    <property type="evidence" value="ECO:0007669"/>
    <property type="project" value="TreeGrafter"/>
</dbReference>
<dbReference type="Gene3D" id="1.20.1270.10">
    <property type="match status" value="1"/>
</dbReference>
<dbReference type="Pfam" id="PF00012">
    <property type="entry name" value="HSP70"/>
    <property type="match status" value="1"/>
</dbReference>
<feature type="compositionally biased region" description="Polar residues" evidence="10">
    <location>
        <begin position="1077"/>
        <end position="1091"/>
    </location>
</feature>
<evidence type="ECO:0000259" key="12">
    <source>
        <dbReference type="Pfam" id="PF04696"/>
    </source>
</evidence>
<sequence length="1424" mass="163078">MYHHLVTTVLLMLSWSHLSNSLAVMSVDLGTEFVKIAIVKPGIPMEIALNKESRRKTHVIVAIKGKDREFGDAAVSRSMKSPQTSYMYLTELVGKTIDNPVIEQFLKRFPYYQLKTDPYSKQLIFQHDKSTNYTVEELLSMILKKAKEYASDFAEQPVDSAVITVPAYFTQSERRSIKRACDLAQIKLLQLMNDNTAVALNYGVFRRKDFNQTGSTYMFYDMGSQSTTATIVTYQIVKSKENGFLEDIPQLTVKGVGFDRNLGGLEFQIRIRDFLVKKFHEQHKNKYNLMENPRALTKLFREAERAKHVLSANMEYTAQVEGLVNDIDFKHKISRDQFETICSDLFKRVKLPIEEVLKTSGITLDEIQQVILFGGSTRIPKVQDELSKAVKQKELGKSINTDEAAAMGAVYQAAALSKGYRVKKFTIKDLNQYPINVQFERHLSNDVTELSSKLVDRTLFNRNNLYPQRKVMTFNRHIDDFDFKVHYGDLPFLSQQDKKILDHTDLYKVNVKGARHIYQKHKDTAESKGVKAHFRLDENCLIVLDRVEFVFGKKGVETTSDEKTGDGDQEKSTLSKLGNKISSFFGGKRSTSEEENESEPKPTENENTASGSSAEEINESSTTDNTATTTLPTSSTKAQDNEHDKEAEKDKEVCSATNTTATNGDKASGTESPNAKNNTIHLPKSININEPLEFTIEQLDFVDPTQAMIDSSIKKLRELDANDRLMHELATAKNNLEAFIYDMKDKVENDQRYIKLSTKEDLETIQTKLQEISEWLWEGDGITADVKSKLDELKSLTRALTIRVKEQELRPVKLKELKETLNLTEHFLKSAKMMIGEDQPFTDVEVKSLEKVIKDTQTWRDSLLFEQERTKPTDTPKYLSSDIENKIVNLKREVSYLLNKAQRFVPKPKSTPKPPTSSTSKKTTDANKTDDSDKKSTDTKQSTDGMDELKKEADNIEKLFEQQRAETMKDNDDIVKQSKRPKNDKEDIEAVTTDDLKRERESLWSSLREIDTRLKNNYVPPHFRITTSASSNNRTFSTNGTNTPQSYTTKRFRLATNADSSSTLLLDHSVIPDEGENNSNFDHQNNKQSPTSAKYLHSSIVPTNKIIKTKDDLISLVNRDSESTRRNRRMFGVLLGTLNKFKQENQLYNEQQQGIKRHEIEKRLELKQLEEKEVAQKERQDLLIKKRSYQQKLRELDTKLNLIERIAVYEKSQENLKYFIPTKTEPQLFYLPKRTDLDVIQQKLSEQKQTIEQKILDYKTSIQKELDDLAMYVLHLILEKPVDEQDQQFTTTRKRSISETDDVVDESLDDTFLEAELTLPTVKSQIVLTGNDEEEEESVTVPDIESEMNAQQPRRIVTTEDEQGEENTANGEIEHDPKLTSRTVIYDEEEDDTSISTQDNSLNNTTITTTTTIATMETSSEEMI</sequence>
<accession>A0A8S2CN33</accession>
<feature type="region of interest" description="Disordered" evidence="10">
    <location>
        <begin position="964"/>
        <end position="988"/>
    </location>
</feature>
<keyword evidence="7" id="KW-0143">Chaperone</keyword>
<reference evidence="13" key="1">
    <citation type="submission" date="2021-02" db="EMBL/GenBank/DDBJ databases">
        <authorList>
            <person name="Nowell W R."/>
        </authorList>
    </citation>
    <scope>NUCLEOTIDE SEQUENCE</scope>
</reference>
<evidence type="ECO:0000313" key="13">
    <source>
        <dbReference type="EMBL" id="CAF0755827.1"/>
    </source>
</evidence>
<feature type="coiled-coil region" evidence="9">
    <location>
        <begin position="1172"/>
        <end position="1206"/>
    </location>
</feature>
<evidence type="ECO:0000256" key="5">
    <source>
        <dbReference type="ARBA" id="ARBA00022824"/>
    </source>
</evidence>
<evidence type="ECO:0000256" key="8">
    <source>
        <dbReference type="ARBA" id="ARBA00040503"/>
    </source>
</evidence>
<keyword evidence="5" id="KW-0256">Endoplasmic reticulum</keyword>
<dbReference type="GO" id="GO:0005524">
    <property type="term" value="F:ATP binding"/>
    <property type="evidence" value="ECO:0007669"/>
    <property type="project" value="UniProtKB-KW"/>
</dbReference>
<dbReference type="Gene3D" id="3.90.640.10">
    <property type="entry name" value="Actin, Chain A, domain 4"/>
    <property type="match status" value="1"/>
</dbReference>
<dbReference type="GO" id="GO:0005788">
    <property type="term" value="C:endoplasmic reticulum lumen"/>
    <property type="evidence" value="ECO:0007669"/>
    <property type="project" value="UniProtKB-SubCell"/>
</dbReference>
<dbReference type="Gene3D" id="2.60.34.10">
    <property type="entry name" value="Substrate Binding Domain Of DNAk, Chain A, domain 1"/>
    <property type="match status" value="1"/>
</dbReference>
<dbReference type="PANTHER" id="PTHR45639:SF3">
    <property type="entry name" value="HYPOXIA UP-REGULATED PROTEIN 1"/>
    <property type="match status" value="1"/>
</dbReference>
<dbReference type="InterPro" id="IPR029048">
    <property type="entry name" value="HSP70_C_sf"/>
</dbReference>
<dbReference type="GO" id="GO:0030968">
    <property type="term" value="P:endoplasmic reticulum unfolded protein response"/>
    <property type="evidence" value="ECO:0007669"/>
    <property type="project" value="TreeGrafter"/>
</dbReference>
<dbReference type="PRINTS" id="PR00301">
    <property type="entry name" value="HEATSHOCK70"/>
</dbReference>
<dbReference type="InterPro" id="IPR013126">
    <property type="entry name" value="Hsp_70_fam"/>
</dbReference>
<dbReference type="Proteomes" id="UP000682733">
    <property type="component" value="Unassembled WGS sequence"/>
</dbReference>
<dbReference type="EMBL" id="CAJNOK010000474">
    <property type="protein sequence ID" value="CAF0755827.1"/>
    <property type="molecule type" value="Genomic_DNA"/>
</dbReference>
<dbReference type="PANTHER" id="PTHR45639">
    <property type="entry name" value="HSC70CB, ISOFORM G-RELATED"/>
    <property type="match status" value="1"/>
</dbReference>
<keyword evidence="6" id="KW-0067">ATP-binding</keyword>
<dbReference type="Gene3D" id="3.30.30.30">
    <property type="match status" value="1"/>
</dbReference>
<feature type="region of interest" description="Disordered" evidence="10">
    <location>
        <begin position="1072"/>
        <end position="1091"/>
    </location>
</feature>
<dbReference type="SUPFAM" id="SSF53067">
    <property type="entry name" value="Actin-like ATPase domain"/>
    <property type="match status" value="2"/>
</dbReference>
<evidence type="ECO:0000313" key="15">
    <source>
        <dbReference type="Proteomes" id="UP000677228"/>
    </source>
</evidence>
<evidence type="ECO:0000256" key="10">
    <source>
        <dbReference type="SAM" id="MobiDB-lite"/>
    </source>
</evidence>
<evidence type="ECO:0000256" key="2">
    <source>
        <dbReference type="ARBA" id="ARBA00007381"/>
    </source>
</evidence>
<dbReference type="EMBL" id="CAJOBA010000474">
    <property type="protein sequence ID" value="CAF3535070.1"/>
    <property type="molecule type" value="Genomic_DNA"/>
</dbReference>
<evidence type="ECO:0000256" key="6">
    <source>
        <dbReference type="ARBA" id="ARBA00022840"/>
    </source>
</evidence>
<dbReference type="GO" id="GO:0140662">
    <property type="term" value="F:ATP-dependent protein folding chaperone"/>
    <property type="evidence" value="ECO:0007669"/>
    <property type="project" value="InterPro"/>
</dbReference>
<dbReference type="InterPro" id="IPR006786">
    <property type="entry name" value="Pinin_SDK_MemA"/>
</dbReference>
<feature type="compositionally biased region" description="Low complexity" evidence="10">
    <location>
        <begin position="620"/>
        <end position="636"/>
    </location>
</feature>
<protein>
    <recommendedName>
        <fullName evidence="8">Hypoxia up-regulated protein 1</fullName>
    </recommendedName>
</protein>
<evidence type="ECO:0000256" key="1">
    <source>
        <dbReference type="ARBA" id="ARBA00004319"/>
    </source>
</evidence>
<dbReference type="Proteomes" id="UP000677228">
    <property type="component" value="Unassembled WGS sequence"/>
</dbReference>
<evidence type="ECO:0000256" key="11">
    <source>
        <dbReference type="SAM" id="SignalP"/>
    </source>
</evidence>
<feature type="region of interest" description="Disordered" evidence="10">
    <location>
        <begin position="1349"/>
        <end position="1378"/>
    </location>
</feature>